<feature type="transmembrane region" description="Helical" evidence="1">
    <location>
        <begin position="12"/>
        <end position="31"/>
    </location>
</feature>
<comment type="caution">
    <text evidence="2">The sequence shown here is derived from an EMBL/GenBank/DDBJ whole genome shotgun (WGS) entry which is preliminary data.</text>
</comment>
<feature type="non-terminal residue" evidence="2">
    <location>
        <position position="68"/>
    </location>
</feature>
<organism evidence="2 3">
    <name type="scientific">Candidatus Kurthia intestinigallinarum</name>
    <dbReference type="NCBI Taxonomy" id="1562256"/>
    <lineage>
        <taxon>Bacteria</taxon>
        <taxon>Bacillati</taxon>
        <taxon>Bacillota</taxon>
        <taxon>Bacilli</taxon>
        <taxon>Bacillales</taxon>
        <taxon>Caryophanaceae</taxon>
        <taxon>Kurthia</taxon>
    </lineage>
</organism>
<evidence type="ECO:0000256" key="1">
    <source>
        <dbReference type="SAM" id="Phobius"/>
    </source>
</evidence>
<accession>A0A433RNR1</accession>
<keyword evidence="1" id="KW-0472">Membrane</keyword>
<protein>
    <submittedName>
        <fullName evidence="2">Uncharacterized protein</fullName>
    </submittedName>
</protein>
<name>A0A433RNR1_9BACL</name>
<dbReference type="Proteomes" id="UP000288623">
    <property type="component" value="Unassembled WGS sequence"/>
</dbReference>
<reference evidence="2 3" key="1">
    <citation type="submission" date="2014-11" db="EMBL/GenBank/DDBJ databases">
        <title>Genome sequence and analysis of novel Kurthia sp.</title>
        <authorList>
            <person name="Lawson J.N."/>
            <person name="Gonzalez J.E."/>
            <person name="Rinauldi L."/>
            <person name="Xuan Z."/>
            <person name="Firman A."/>
            <person name="Shaddox L."/>
            <person name="Trudeau A."/>
            <person name="Shah S."/>
            <person name="Reiman D."/>
        </authorList>
    </citation>
    <scope>NUCLEOTIDE SEQUENCE [LARGE SCALE GENOMIC DNA]</scope>
    <source>
        <strain evidence="2 3">3B1D</strain>
    </source>
</reference>
<evidence type="ECO:0000313" key="2">
    <source>
        <dbReference type="EMBL" id="RUS49607.1"/>
    </source>
</evidence>
<sequence length="68" mass="7814">MYYFKVLLDIIYFFLFLIIGGIIGGIINLIYSLFDIQVNGTNGGWLVGISILFILLVIYKNKFQFSLL</sequence>
<proteinExistence type="predicted"/>
<gene>
    <name evidence="2" type="ORF">QI30_19885</name>
</gene>
<feature type="transmembrane region" description="Helical" evidence="1">
    <location>
        <begin position="43"/>
        <end position="59"/>
    </location>
</feature>
<keyword evidence="1" id="KW-0812">Transmembrane</keyword>
<dbReference type="AlphaFoldDB" id="A0A433RNR1"/>
<evidence type="ECO:0000313" key="3">
    <source>
        <dbReference type="Proteomes" id="UP000288623"/>
    </source>
</evidence>
<keyword evidence="1" id="KW-1133">Transmembrane helix</keyword>
<keyword evidence="3" id="KW-1185">Reference proteome</keyword>
<dbReference type="EMBL" id="JTFC01000206">
    <property type="protein sequence ID" value="RUS49607.1"/>
    <property type="molecule type" value="Genomic_DNA"/>
</dbReference>